<dbReference type="AlphaFoldDB" id="A0A081R9P0"/>
<dbReference type="eggNOG" id="ENOG502ZKEE">
    <property type="taxonomic scope" value="Bacteria"/>
</dbReference>
<dbReference type="GO" id="GO:0035438">
    <property type="term" value="F:cyclic-di-GMP binding"/>
    <property type="evidence" value="ECO:0007669"/>
    <property type="project" value="InterPro"/>
</dbReference>
<accession>A0A081R9P0</accession>
<protein>
    <submittedName>
        <fullName evidence="2">Type IV pilus assembly PilZ</fullName>
    </submittedName>
</protein>
<reference evidence="2 3" key="1">
    <citation type="submission" date="2014-02" db="EMBL/GenBank/DDBJ databases">
        <title>Whole genome sequence of Sphingobium chlorophenolicum NBRC 16172.</title>
        <authorList>
            <person name="Gan H.M."/>
            <person name="Gan H.Y."/>
            <person name="Chew T.H."/>
            <person name="Savka M.A."/>
        </authorList>
    </citation>
    <scope>NUCLEOTIDE SEQUENCE [LARGE SCALE GENOMIC DNA]</scope>
    <source>
        <strain evidence="2 3">NBRC 16172</strain>
    </source>
</reference>
<dbReference type="Pfam" id="PF07238">
    <property type="entry name" value="PilZ"/>
    <property type="match status" value="1"/>
</dbReference>
<sequence>MGAKLQTDPYRGNNRLADRRTALIDVRVRRPGETWFKSQVSDVSEVGFRLKSFMKLAANDDLWIMLPGFEGRRARVLWSRSHESGCVFERPLHPAILDHILKIDR</sequence>
<organism evidence="2 3">
    <name type="scientific">Sphingobium chlorophenolicum</name>
    <dbReference type="NCBI Taxonomy" id="46429"/>
    <lineage>
        <taxon>Bacteria</taxon>
        <taxon>Pseudomonadati</taxon>
        <taxon>Pseudomonadota</taxon>
        <taxon>Alphaproteobacteria</taxon>
        <taxon>Sphingomonadales</taxon>
        <taxon>Sphingomonadaceae</taxon>
        <taxon>Sphingobium</taxon>
    </lineage>
</organism>
<dbReference type="OrthoDB" id="9795572at2"/>
<feature type="domain" description="PilZ" evidence="1">
    <location>
        <begin position="14"/>
        <end position="98"/>
    </location>
</feature>
<proteinExistence type="predicted"/>
<evidence type="ECO:0000313" key="3">
    <source>
        <dbReference type="Proteomes" id="UP000028411"/>
    </source>
</evidence>
<dbReference type="RefSeq" id="WP_037455693.1">
    <property type="nucleotide sequence ID" value="NZ_JFHR01000059.1"/>
</dbReference>
<comment type="caution">
    <text evidence="2">The sequence shown here is derived from an EMBL/GenBank/DDBJ whole genome shotgun (WGS) entry which is preliminary data.</text>
</comment>
<evidence type="ECO:0000313" key="2">
    <source>
        <dbReference type="EMBL" id="KEQ51913.1"/>
    </source>
</evidence>
<name>A0A081R9P0_SPHCR</name>
<evidence type="ECO:0000259" key="1">
    <source>
        <dbReference type="Pfam" id="PF07238"/>
    </source>
</evidence>
<dbReference type="InterPro" id="IPR009875">
    <property type="entry name" value="PilZ_domain"/>
</dbReference>
<dbReference type="EMBL" id="JFHR01000059">
    <property type="protein sequence ID" value="KEQ51913.1"/>
    <property type="molecule type" value="Genomic_DNA"/>
</dbReference>
<dbReference type="PATRIC" id="fig|46429.4.peg.3779"/>
<dbReference type="Proteomes" id="UP000028411">
    <property type="component" value="Unassembled WGS sequence"/>
</dbReference>
<gene>
    <name evidence="2" type="ORF">BV95_03792</name>
</gene>